<proteinExistence type="predicted"/>
<keyword evidence="2" id="KW-1185">Reference proteome</keyword>
<dbReference type="EMBL" id="CP109109">
    <property type="protein sequence ID" value="WSC02031.1"/>
    <property type="molecule type" value="Genomic_DNA"/>
</dbReference>
<gene>
    <name evidence="1" type="ORF">OG835_36890</name>
</gene>
<organism evidence="1 2">
    <name type="scientific">Streptomyces scopuliridis</name>
    <dbReference type="NCBI Taxonomy" id="452529"/>
    <lineage>
        <taxon>Bacteria</taxon>
        <taxon>Bacillati</taxon>
        <taxon>Actinomycetota</taxon>
        <taxon>Actinomycetes</taxon>
        <taxon>Kitasatosporales</taxon>
        <taxon>Streptomycetaceae</taxon>
        <taxon>Streptomyces</taxon>
    </lineage>
</organism>
<name>A0ACD4ZV16_9ACTN</name>
<evidence type="ECO:0000313" key="1">
    <source>
        <dbReference type="EMBL" id="WSC02031.1"/>
    </source>
</evidence>
<protein>
    <submittedName>
        <fullName evidence="1">Uncharacterized protein</fullName>
    </submittedName>
</protein>
<dbReference type="Proteomes" id="UP001348369">
    <property type="component" value="Chromosome"/>
</dbReference>
<sequence>MTILVSWLGADAPLPESDIRALVDTRLKVSGRRETQFLEARGVLIPDPEFRRDTHQTRLEAELAALPETIAQELSVWIKVVRGEGKWEPTGRTYRSVFRYFQVLDVHVEGPIHPVCAAMLACVRSALARSSRSRSPNA</sequence>
<reference evidence="1" key="1">
    <citation type="submission" date="2022-10" db="EMBL/GenBank/DDBJ databases">
        <title>The complete genomes of actinobacterial strains from the NBC collection.</title>
        <authorList>
            <person name="Joergensen T.S."/>
            <person name="Alvarez Arevalo M."/>
            <person name="Sterndorff E.B."/>
            <person name="Faurdal D."/>
            <person name="Vuksanovic O."/>
            <person name="Mourched A.-S."/>
            <person name="Charusanti P."/>
            <person name="Shaw S."/>
            <person name="Blin K."/>
            <person name="Weber T."/>
        </authorList>
    </citation>
    <scope>NUCLEOTIDE SEQUENCE</scope>
    <source>
        <strain evidence="1">NBC 01771</strain>
    </source>
</reference>
<evidence type="ECO:0000313" key="2">
    <source>
        <dbReference type="Proteomes" id="UP001348369"/>
    </source>
</evidence>
<accession>A0ACD4ZV16</accession>